<keyword evidence="3" id="KW-1185">Reference proteome</keyword>
<accession>A0A0E0E955</accession>
<dbReference type="EnsemblPlants" id="OMERI07G06090.1">
    <property type="protein sequence ID" value="OMERI07G06090.1"/>
    <property type="gene ID" value="OMERI07G06090"/>
</dbReference>
<dbReference type="AlphaFoldDB" id="A0A0E0E955"/>
<dbReference type="Proteomes" id="UP000008021">
    <property type="component" value="Chromosome 7"/>
</dbReference>
<evidence type="ECO:0000256" key="1">
    <source>
        <dbReference type="SAM" id="MobiDB-lite"/>
    </source>
</evidence>
<evidence type="ECO:0000313" key="2">
    <source>
        <dbReference type="EnsemblPlants" id="OMERI07G06090.1"/>
    </source>
</evidence>
<feature type="compositionally biased region" description="Basic and acidic residues" evidence="1">
    <location>
        <begin position="89"/>
        <end position="102"/>
    </location>
</feature>
<name>A0A0E0E955_9ORYZ</name>
<feature type="region of interest" description="Disordered" evidence="1">
    <location>
        <begin position="9"/>
        <end position="120"/>
    </location>
</feature>
<evidence type="ECO:0000313" key="3">
    <source>
        <dbReference type="Proteomes" id="UP000008021"/>
    </source>
</evidence>
<feature type="compositionally biased region" description="Polar residues" evidence="1">
    <location>
        <begin position="9"/>
        <end position="19"/>
    </location>
</feature>
<reference evidence="2" key="2">
    <citation type="submission" date="2018-05" db="EMBL/GenBank/DDBJ databases">
        <title>OmerRS3 (Oryza meridionalis Reference Sequence Version 3).</title>
        <authorList>
            <person name="Zhang J."/>
            <person name="Kudrna D."/>
            <person name="Lee S."/>
            <person name="Talag J."/>
            <person name="Welchert J."/>
            <person name="Wing R.A."/>
        </authorList>
    </citation>
    <scope>NUCLEOTIDE SEQUENCE [LARGE SCALE GENOMIC DNA]</scope>
    <source>
        <strain evidence="2">cv. OR44</strain>
    </source>
</reference>
<proteinExistence type="predicted"/>
<feature type="compositionally biased region" description="Low complexity" evidence="1">
    <location>
        <begin position="55"/>
        <end position="69"/>
    </location>
</feature>
<protein>
    <submittedName>
        <fullName evidence="2">Uncharacterized protein</fullName>
    </submittedName>
</protein>
<reference evidence="2" key="1">
    <citation type="submission" date="2015-04" db="UniProtKB">
        <authorList>
            <consortium name="EnsemblPlants"/>
        </authorList>
    </citation>
    <scope>IDENTIFICATION</scope>
</reference>
<dbReference type="Gramene" id="OMERI07G06090.1">
    <property type="protein sequence ID" value="OMERI07G06090.1"/>
    <property type="gene ID" value="OMERI07G06090"/>
</dbReference>
<sequence length="239" mass="26460">MDTKLALLQNLSNHTQPHSLNPPLRPAKKGAGRCCQHTEEGSIRRPPCQGGGAAATGSTAGGATTAGSTLSRRYRRRIHTRSPPPPLDLPREGGERGRKEPPPPDPSSAAATVVGSTRGRRRRCHRRRICCGREARLRGGDDERGESIHDSLGLPVSDHSLRLKLLASEYRRRILQDHVFALEEDLHGDGIVDLAGTSREKEGWRRYCGLAGDDVVDRPATLRERKKCEERNKREKVRK</sequence>
<dbReference type="HOGENOM" id="CLU_1162709_0_0_1"/>
<organism evidence="2">
    <name type="scientific">Oryza meridionalis</name>
    <dbReference type="NCBI Taxonomy" id="40149"/>
    <lineage>
        <taxon>Eukaryota</taxon>
        <taxon>Viridiplantae</taxon>
        <taxon>Streptophyta</taxon>
        <taxon>Embryophyta</taxon>
        <taxon>Tracheophyta</taxon>
        <taxon>Spermatophyta</taxon>
        <taxon>Magnoliopsida</taxon>
        <taxon>Liliopsida</taxon>
        <taxon>Poales</taxon>
        <taxon>Poaceae</taxon>
        <taxon>BOP clade</taxon>
        <taxon>Oryzoideae</taxon>
        <taxon>Oryzeae</taxon>
        <taxon>Oryzinae</taxon>
        <taxon>Oryza</taxon>
    </lineage>
</organism>